<dbReference type="AlphaFoldDB" id="A0A9W8EGN1"/>
<sequence>MSAPAWSSAQTGGGTIADVERRVLQARISEQAPTLRAAHRRFLELHELIQAGERHGDAHAMKGLLLGGAQALRLSPSDPPGGVCSAGIDRMAAAHRAGGARANANGSSALCRGLELKRDA</sequence>
<keyword evidence="2" id="KW-1185">Reference proteome</keyword>
<dbReference type="EMBL" id="JANBQF010000062">
    <property type="protein sequence ID" value="KAJ2006404.1"/>
    <property type="molecule type" value="Genomic_DNA"/>
</dbReference>
<evidence type="ECO:0000313" key="1">
    <source>
        <dbReference type="EMBL" id="KAJ2006404.1"/>
    </source>
</evidence>
<reference evidence="1" key="1">
    <citation type="submission" date="2022-07" db="EMBL/GenBank/DDBJ databases">
        <title>Phylogenomic reconstructions and comparative analyses of Kickxellomycotina fungi.</title>
        <authorList>
            <person name="Reynolds N.K."/>
            <person name="Stajich J.E."/>
            <person name="Barry K."/>
            <person name="Grigoriev I.V."/>
            <person name="Crous P."/>
            <person name="Smith M.E."/>
        </authorList>
    </citation>
    <scope>NUCLEOTIDE SEQUENCE</scope>
    <source>
        <strain evidence="1">IMI 214461</strain>
    </source>
</reference>
<name>A0A9W8EGN1_9FUNG</name>
<organism evidence="1 2">
    <name type="scientific">Coemansia thaxteri</name>
    <dbReference type="NCBI Taxonomy" id="2663907"/>
    <lineage>
        <taxon>Eukaryota</taxon>
        <taxon>Fungi</taxon>
        <taxon>Fungi incertae sedis</taxon>
        <taxon>Zoopagomycota</taxon>
        <taxon>Kickxellomycotina</taxon>
        <taxon>Kickxellomycetes</taxon>
        <taxon>Kickxellales</taxon>
        <taxon>Kickxellaceae</taxon>
        <taxon>Coemansia</taxon>
    </lineage>
</organism>
<comment type="caution">
    <text evidence="1">The sequence shown here is derived from an EMBL/GenBank/DDBJ whole genome shotgun (WGS) entry which is preliminary data.</text>
</comment>
<dbReference type="Proteomes" id="UP001150907">
    <property type="component" value="Unassembled WGS sequence"/>
</dbReference>
<accession>A0A9W8EGN1</accession>
<feature type="non-terminal residue" evidence="1">
    <location>
        <position position="120"/>
    </location>
</feature>
<evidence type="ECO:0000313" key="2">
    <source>
        <dbReference type="Proteomes" id="UP001150907"/>
    </source>
</evidence>
<proteinExistence type="predicted"/>
<dbReference type="OrthoDB" id="66964at2759"/>
<gene>
    <name evidence="1" type="ORF">H4R26_001406</name>
</gene>
<protein>
    <submittedName>
        <fullName evidence="1">Uncharacterized protein</fullName>
    </submittedName>
</protein>